<dbReference type="InterPro" id="IPR051244">
    <property type="entry name" value="TCAF"/>
</dbReference>
<dbReference type="GO" id="GO:0044325">
    <property type="term" value="F:transmembrane transporter binding"/>
    <property type="evidence" value="ECO:0007669"/>
    <property type="project" value="TreeGrafter"/>
</dbReference>
<dbReference type="FunFam" id="1.10.390.30:FF:000001">
    <property type="entry name" value="TRPM8 channel-associated factor 1"/>
    <property type="match status" value="1"/>
</dbReference>
<dbReference type="Gene3D" id="1.10.390.30">
    <property type="entry name" value="Peptidase M60, enhancin-like domain 3"/>
    <property type="match status" value="1"/>
</dbReference>
<dbReference type="Gene3D" id="3.40.390.80">
    <property type="entry name" value="Peptidase M60, enhancin-like domain 2"/>
    <property type="match status" value="1"/>
</dbReference>
<sequence length="192" mass="22654">MHSGYPIMLHLDSVKEIAHLDFMTSNSIWGPIHELGHNQQSAAWEFPPHTTEATCNLWSVYIHEKVLGTPRCRAHEMLRPKTRREGLRNYMRNGARLDQWKVWVCLETYLQLQEGFGWEPFIQLFSDYQQIPSAARLDKVSRMNLWAEKFSQQVKRNLLPFFKAWGWPIGKDLDQKLSALPAWKENPMKEYI</sequence>
<evidence type="ECO:0000259" key="1">
    <source>
        <dbReference type="PROSITE" id="PS51723"/>
    </source>
</evidence>
<dbReference type="PROSITE" id="PS51723">
    <property type="entry name" value="PEPTIDASE_M60"/>
    <property type="match status" value="1"/>
</dbReference>
<dbReference type="EMBL" id="SCEB01007091">
    <property type="protein sequence ID" value="RXM92052.1"/>
    <property type="molecule type" value="Genomic_DNA"/>
</dbReference>
<accession>A0A444UV64</accession>
<feature type="domain" description="Peptidase M60" evidence="1">
    <location>
        <begin position="1"/>
        <end position="117"/>
    </location>
</feature>
<dbReference type="Pfam" id="PF13402">
    <property type="entry name" value="Peptidase_M60"/>
    <property type="match status" value="1"/>
</dbReference>
<keyword evidence="3" id="KW-1185">Reference proteome</keyword>
<dbReference type="PANTHER" id="PTHR15730:SF5">
    <property type="entry name" value="SI:CH211-210B2.2-RELATED"/>
    <property type="match status" value="1"/>
</dbReference>
<dbReference type="InterPro" id="IPR042279">
    <property type="entry name" value="Pep_M60_3"/>
</dbReference>
<comment type="caution">
    <text evidence="2">The sequence shown here is derived from an EMBL/GenBank/DDBJ whole genome shotgun (WGS) entry which is preliminary data.</text>
</comment>
<name>A0A444UV64_ACIRT</name>
<dbReference type="GO" id="GO:0090314">
    <property type="term" value="P:positive regulation of protein targeting to membrane"/>
    <property type="evidence" value="ECO:0007669"/>
    <property type="project" value="TreeGrafter"/>
</dbReference>
<dbReference type="InterPro" id="IPR031161">
    <property type="entry name" value="Peptidase_M60_dom"/>
</dbReference>
<protein>
    <submittedName>
        <fullName evidence="2">TRPM8 channel-associated factor-like</fullName>
    </submittedName>
</protein>
<evidence type="ECO:0000313" key="3">
    <source>
        <dbReference type="Proteomes" id="UP000289886"/>
    </source>
</evidence>
<dbReference type="PANTHER" id="PTHR15730">
    <property type="entry name" value="EXPERIMENTAL AUTOIMMUNE PROSTATITIS ANTIGEN 2-RELATED"/>
    <property type="match status" value="1"/>
</dbReference>
<organism evidence="2 3">
    <name type="scientific">Acipenser ruthenus</name>
    <name type="common">Sterlet sturgeon</name>
    <dbReference type="NCBI Taxonomy" id="7906"/>
    <lineage>
        <taxon>Eukaryota</taxon>
        <taxon>Metazoa</taxon>
        <taxon>Chordata</taxon>
        <taxon>Craniata</taxon>
        <taxon>Vertebrata</taxon>
        <taxon>Euteleostomi</taxon>
        <taxon>Actinopterygii</taxon>
        <taxon>Chondrostei</taxon>
        <taxon>Acipenseriformes</taxon>
        <taxon>Acipenseridae</taxon>
        <taxon>Acipenser</taxon>
    </lineage>
</organism>
<evidence type="ECO:0000313" key="2">
    <source>
        <dbReference type="EMBL" id="RXM92052.1"/>
    </source>
</evidence>
<dbReference type="AlphaFoldDB" id="A0A444UV64"/>
<dbReference type="GO" id="GO:0005886">
    <property type="term" value="C:plasma membrane"/>
    <property type="evidence" value="ECO:0007669"/>
    <property type="project" value="TreeGrafter"/>
</dbReference>
<proteinExistence type="predicted"/>
<gene>
    <name evidence="2" type="ORF">EOD39_20539</name>
</gene>
<dbReference type="Proteomes" id="UP000289886">
    <property type="component" value="Unassembled WGS sequence"/>
</dbReference>
<reference evidence="2 3" key="1">
    <citation type="submission" date="2019-01" db="EMBL/GenBank/DDBJ databases">
        <title>Draft Genome and Complete Hox-Cluster Characterization of the Sterlet Sturgeon (Acipenser ruthenus).</title>
        <authorList>
            <person name="Wei Q."/>
        </authorList>
    </citation>
    <scope>NUCLEOTIDE SEQUENCE [LARGE SCALE GENOMIC DNA]</scope>
    <source>
        <strain evidence="2">WHYD16114868_AA</strain>
        <tissue evidence="2">Blood</tissue>
    </source>
</reference>